<protein>
    <submittedName>
        <fullName evidence="2">Uncharacterized protein</fullName>
    </submittedName>
</protein>
<reference evidence="2 3" key="1">
    <citation type="submission" date="2020-04" db="EMBL/GenBank/DDBJ databases">
        <title>The Whole Genome Analysis of High salt-tolerant Sphingobium yanoikuyae YC-XJ2 with Aryl organophosphorus flame retardants (aryl-OPFRs)-degrading capacity and characteristics of Related phosphotriesterase.</title>
        <authorList>
            <person name="Li X."/>
        </authorList>
    </citation>
    <scope>NUCLEOTIDE SEQUENCE [LARGE SCALE GENOMIC DNA]</scope>
    <source>
        <strain evidence="2 3">YC-XJ2</strain>
    </source>
</reference>
<organism evidence="2 3">
    <name type="scientific">Sphingobium yanoikuyae</name>
    <name type="common">Sphingomonas yanoikuyae</name>
    <dbReference type="NCBI Taxonomy" id="13690"/>
    <lineage>
        <taxon>Bacteria</taxon>
        <taxon>Pseudomonadati</taxon>
        <taxon>Pseudomonadota</taxon>
        <taxon>Alphaproteobacteria</taxon>
        <taxon>Sphingomonadales</taxon>
        <taxon>Sphingomonadaceae</taxon>
        <taxon>Sphingobium</taxon>
    </lineage>
</organism>
<evidence type="ECO:0000313" key="3">
    <source>
        <dbReference type="Proteomes" id="UP000502611"/>
    </source>
</evidence>
<dbReference type="Proteomes" id="UP000502611">
    <property type="component" value="Chromosome"/>
</dbReference>
<proteinExistence type="predicted"/>
<feature type="coiled-coil region" evidence="1">
    <location>
        <begin position="272"/>
        <end position="306"/>
    </location>
</feature>
<accession>A0A6M4G2B6</accession>
<dbReference type="AlphaFoldDB" id="A0A6M4G2B6"/>
<sequence>MRQSTILDSSAHELDGENVYLIATGGEELRMRGLRHEEEWEAIGFRHDLPDGQGRIWRTEAVLKRGSADDSQDLVRFRTQCIAGRPGAFLETPKKPFLIKALLKNGWGAEDGEIEVCDEPLWLEDDDADLKLANIILAGRGSKSLPIIYISATGDGEWLLTEDAIEKLAYDLGGIAHVVVEPNRRFSLKLRDQSEGRNLYGGTIGVALPLHGFIRRFFLGRNFENVDELVDGLRGYVFNLRVHMPTAGWDWTDFQEQALRSQRAAYRGSLSQADADQLLDDFTKQLDDLQEENRQLKEQLSAQAAVTLAEDESYFATDGIFQSVGKEIYPGELADRIRFAAATALDAAEPKGIDERTIAVWRRVVQRVPRSPALDDLLQDLSRATKNPKRVADDLSRLLEQHGYRAKSENKHVRLEPQAGFVGLKNITVAKTPSDIRGLVNMRKQIERILGIGNLPESAAG</sequence>
<keyword evidence="1" id="KW-0175">Coiled coil</keyword>
<dbReference type="EMBL" id="CP053021">
    <property type="protein sequence ID" value="QJR01026.1"/>
    <property type="molecule type" value="Genomic_DNA"/>
</dbReference>
<name>A0A6M4G2B6_SPHYA</name>
<gene>
    <name evidence="2" type="ORF">HH800_01725</name>
</gene>
<evidence type="ECO:0000313" key="2">
    <source>
        <dbReference type="EMBL" id="QJR01026.1"/>
    </source>
</evidence>
<evidence type="ECO:0000256" key="1">
    <source>
        <dbReference type="SAM" id="Coils"/>
    </source>
</evidence>
<dbReference type="RefSeq" id="WP_169859995.1">
    <property type="nucleotide sequence ID" value="NZ_CP053021.1"/>
</dbReference>